<dbReference type="AlphaFoldDB" id="B4HCG4"/>
<proteinExistence type="predicted"/>
<accession>B4HCG4</accession>
<evidence type="ECO:0000313" key="2">
    <source>
        <dbReference type="Proteomes" id="UP000008744"/>
    </source>
</evidence>
<evidence type="ECO:0000313" key="1">
    <source>
        <dbReference type="EMBL" id="EDW26684.1"/>
    </source>
</evidence>
<name>B4HCG4_DROPE</name>
<dbReference type="EMBL" id="CH479327">
    <property type="protein sequence ID" value="EDW26684.1"/>
    <property type="molecule type" value="Genomic_DNA"/>
</dbReference>
<dbReference type="Proteomes" id="UP000008744">
    <property type="component" value="Unassembled WGS sequence"/>
</dbReference>
<sequence>MVPRSAGSYLMKKNTSQLHSSTRVIFCNMEDVNIVIYRMVQEEAYSEEMALLATIHHSFLE</sequence>
<keyword evidence="2" id="KW-1185">Reference proteome</keyword>
<reference evidence="1 2" key="1">
    <citation type="journal article" date="2007" name="Nature">
        <title>Evolution of genes and genomes on the Drosophila phylogeny.</title>
        <authorList>
            <consortium name="Drosophila 12 Genomes Consortium"/>
            <person name="Clark A.G."/>
            <person name="Eisen M.B."/>
            <person name="Smith D.R."/>
            <person name="Bergman C.M."/>
            <person name="Oliver B."/>
            <person name="Markow T.A."/>
            <person name="Kaufman T.C."/>
            <person name="Kellis M."/>
            <person name="Gelbart W."/>
            <person name="Iyer V.N."/>
            <person name="Pollard D.A."/>
            <person name="Sackton T.B."/>
            <person name="Larracuente A.M."/>
            <person name="Singh N.D."/>
            <person name="Abad J.P."/>
            <person name="Abt D.N."/>
            <person name="Adryan B."/>
            <person name="Aguade M."/>
            <person name="Akashi H."/>
            <person name="Anderson W.W."/>
            <person name="Aquadro C.F."/>
            <person name="Ardell D.H."/>
            <person name="Arguello R."/>
            <person name="Artieri C.G."/>
            <person name="Barbash D.A."/>
            <person name="Barker D."/>
            <person name="Barsanti P."/>
            <person name="Batterham P."/>
            <person name="Batzoglou S."/>
            <person name="Begun D."/>
            <person name="Bhutkar A."/>
            <person name="Blanco E."/>
            <person name="Bosak S.A."/>
            <person name="Bradley R.K."/>
            <person name="Brand A.D."/>
            <person name="Brent M.R."/>
            <person name="Brooks A.N."/>
            <person name="Brown R.H."/>
            <person name="Butlin R.K."/>
            <person name="Caggese C."/>
            <person name="Calvi B.R."/>
            <person name="Bernardo de Carvalho A."/>
            <person name="Caspi A."/>
            <person name="Castrezana S."/>
            <person name="Celniker S.E."/>
            <person name="Chang J.L."/>
            <person name="Chapple C."/>
            <person name="Chatterji S."/>
            <person name="Chinwalla A."/>
            <person name="Civetta A."/>
            <person name="Clifton S.W."/>
            <person name="Comeron J.M."/>
            <person name="Costello J.C."/>
            <person name="Coyne J.A."/>
            <person name="Daub J."/>
            <person name="David R.G."/>
            <person name="Delcher A.L."/>
            <person name="Delehaunty K."/>
            <person name="Do C.B."/>
            <person name="Ebling H."/>
            <person name="Edwards K."/>
            <person name="Eickbush T."/>
            <person name="Evans J.D."/>
            <person name="Filipski A."/>
            <person name="Findeiss S."/>
            <person name="Freyhult E."/>
            <person name="Fulton L."/>
            <person name="Fulton R."/>
            <person name="Garcia A.C."/>
            <person name="Gardiner A."/>
            <person name="Garfield D.A."/>
            <person name="Garvin B.E."/>
            <person name="Gibson G."/>
            <person name="Gilbert D."/>
            <person name="Gnerre S."/>
            <person name="Godfrey J."/>
            <person name="Good R."/>
            <person name="Gotea V."/>
            <person name="Gravely B."/>
            <person name="Greenberg A.J."/>
            <person name="Griffiths-Jones S."/>
            <person name="Gross S."/>
            <person name="Guigo R."/>
            <person name="Gustafson E.A."/>
            <person name="Haerty W."/>
            <person name="Hahn M.W."/>
            <person name="Halligan D.L."/>
            <person name="Halpern A.L."/>
            <person name="Halter G.M."/>
            <person name="Han M.V."/>
            <person name="Heger A."/>
            <person name="Hillier L."/>
            <person name="Hinrichs A.S."/>
            <person name="Holmes I."/>
            <person name="Hoskins R.A."/>
            <person name="Hubisz M.J."/>
            <person name="Hultmark D."/>
            <person name="Huntley M.A."/>
            <person name="Jaffe D.B."/>
            <person name="Jagadeeshan S."/>
            <person name="Jeck W.R."/>
            <person name="Johnson J."/>
            <person name="Jones C.D."/>
            <person name="Jordan W.C."/>
            <person name="Karpen G.H."/>
            <person name="Kataoka E."/>
            <person name="Keightley P.D."/>
            <person name="Kheradpour P."/>
            <person name="Kirkness E.F."/>
            <person name="Koerich L.B."/>
            <person name="Kristiansen K."/>
            <person name="Kudrna D."/>
            <person name="Kulathinal R.J."/>
            <person name="Kumar S."/>
            <person name="Kwok R."/>
            <person name="Lander E."/>
            <person name="Langley C.H."/>
            <person name="Lapoint R."/>
            <person name="Lazzaro B.P."/>
            <person name="Lee S.J."/>
            <person name="Levesque L."/>
            <person name="Li R."/>
            <person name="Lin C.F."/>
            <person name="Lin M.F."/>
            <person name="Lindblad-Toh K."/>
            <person name="Llopart A."/>
            <person name="Long M."/>
            <person name="Low L."/>
            <person name="Lozovsky E."/>
            <person name="Lu J."/>
            <person name="Luo M."/>
            <person name="Machado C.A."/>
            <person name="Makalowski W."/>
            <person name="Marzo M."/>
            <person name="Matsuda M."/>
            <person name="Matzkin L."/>
            <person name="McAllister B."/>
            <person name="McBride C.S."/>
            <person name="McKernan B."/>
            <person name="McKernan K."/>
            <person name="Mendez-Lago M."/>
            <person name="Minx P."/>
            <person name="Mollenhauer M.U."/>
            <person name="Montooth K."/>
            <person name="Mount S.M."/>
            <person name="Mu X."/>
            <person name="Myers E."/>
            <person name="Negre B."/>
            <person name="Newfeld S."/>
            <person name="Nielsen R."/>
            <person name="Noor M.A."/>
            <person name="O'Grady P."/>
            <person name="Pachter L."/>
            <person name="Papaceit M."/>
            <person name="Parisi M.J."/>
            <person name="Parisi M."/>
            <person name="Parts L."/>
            <person name="Pedersen J.S."/>
            <person name="Pesole G."/>
            <person name="Phillippy A.M."/>
            <person name="Ponting C.P."/>
            <person name="Pop M."/>
            <person name="Porcelli D."/>
            <person name="Powell J.R."/>
            <person name="Prohaska S."/>
            <person name="Pruitt K."/>
            <person name="Puig M."/>
            <person name="Quesneville H."/>
            <person name="Ram K.R."/>
            <person name="Rand D."/>
            <person name="Rasmussen M.D."/>
            <person name="Reed L.K."/>
            <person name="Reenan R."/>
            <person name="Reily A."/>
            <person name="Remington K.A."/>
            <person name="Rieger T.T."/>
            <person name="Ritchie M.G."/>
            <person name="Robin C."/>
            <person name="Rogers Y.H."/>
            <person name="Rohde C."/>
            <person name="Rozas J."/>
            <person name="Rubenfield M.J."/>
            <person name="Ruiz A."/>
            <person name="Russo S."/>
            <person name="Salzberg S.L."/>
            <person name="Sanchez-Gracia A."/>
            <person name="Saranga D.J."/>
            <person name="Sato H."/>
            <person name="Schaeffer S.W."/>
            <person name="Schatz M.C."/>
            <person name="Schlenke T."/>
            <person name="Schwartz R."/>
            <person name="Segarra C."/>
            <person name="Singh R.S."/>
            <person name="Sirot L."/>
            <person name="Sirota M."/>
            <person name="Sisneros N.B."/>
            <person name="Smith C.D."/>
            <person name="Smith T.F."/>
            <person name="Spieth J."/>
            <person name="Stage D.E."/>
            <person name="Stark A."/>
            <person name="Stephan W."/>
            <person name="Strausberg R.L."/>
            <person name="Strempel S."/>
            <person name="Sturgill D."/>
            <person name="Sutton G."/>
            <person name="Sutton G.G."/>
            <person name="Tao W."/>
            <person name="Teichmann S."/>
            <person name="Tobari Y.N."/>
            <person name="Tomimura Y."/>
            <person name="Tsolas J.M."/>
            <person name="Valente V.L."/>
            <person name="Venter E."/>
            <person name="Venter J.C."/>
            <person name="Vicario S."/>
            <person name="Vieira F.G."/>
            <person name="Vilella A.J."/>
            <person name="Villasante A."/>
            <person name="Walenz B."/>
            <person name="Wang J."/>
            <person name="Wasserman M."/>
            <person name="Watts T."/>
            <person name="Wilson D."/>
            <person name="Wilson R.K."/>
            <person name="Wing R.A."/>
            <person name="Wolfner M.F."/>
            <person name="Wong A."/>
            <person name="Wong G.K."/>
            <person name="Wu C.I."/>
            <person name="Wu G."/>
            <person name="Yamamoto D."/>
            <person name="Yang H.P."/>
            <person name="Yang S.P."/>
            <person name="Yorke J.A."/>
            <person name="Yoshida K."/>
            <person name="Zdobnov E."/>
            <person name="Zhang P."/>
            <person name="Zhang Y."/>
            <person name="Zimin A.V."/>
            <person name="Baldwin J."/>
            <person name="Abdouelleil A."/>
            <person name="Abdulkadir J."/>
            <person name="Abebe A."/>
            <person name="Abera B."/>
            <person name="Abreu J."/>
            <person name="Acer S.C."/>
            <person name="Aftuck L."/>
            <person name="Alexander A."/>
            <person name="An P."/>
            <person name="Anderson E."/>
            <person name="Anderson S."/>
            <person name="Arachi H."/>
            <person name="Azer M."/>
            <person name="Bachantsang P."/>
            <person name="Barry A."/>
            <person name="Bayul T."/>
            <person name="Berlin A."/>
            <person name="Bessette D."/>
            <person name="Bloom T."/>
            <person name="Blye J."/>
            <person name="Boguslavskiy L."/>
            <person name="Bonnet C."/>
            <person name="Boukhgalter B."/>
            <person name="Bourzgui I."/>
            <person name="Brown A."/>
            <person name="Cahill P."/>
            <person name="Channer S."/>
            <person name="Cheshatsang Y."/>
            <person name="Chuda L."/>
            <person name="Citroen M."/>
            <person name="Collymore A."/>
            <person name="Cooke P."/>
            <person name="Costello M."/>
            <person name="D'Aco K."/>
            <person name="Daza R."/>
            <person name="De Haan G."/>
            <person name="DeGray S."/>
            <person name="DeMaso C."/>
            <person name="Dhargay N."/>
            <person name="Dooley K."/>
            <person name="Dooley E."/>
            <person name="Doricent M."/>
            <person name="Dorje P."/>
            <person name="Dorjee K."/>
            <person name="Dupes A."/>
            <person name="Elong R."/>
            <person name="Falk J."/>
            <person name="Farina A."/>
            <person name="Faro S."/>
            <person name="Ferguson D."/>
            <person name="Fisher S."/>
            <person name="Foley C.D."/>
            <person name="Franke A."/>
            <person name="Friedrich D."/>
            <person name="Gadbois L."/>
            <person name="Gearin G."/>
            <person name="Gearin C.R."/>
            <person name="Giannoukos G."/>
            <person name="Goode T."/>
            <person name="Graham J."/>
            <person name="Grandbois E."/>
            <person name="Grewal S."/>
            <person name="Gyaltsen K."/>
            <person name="Hafez N."/>
            <person name="Hagos B."/>
            <person name="Hall J."/>
            <person name="Henson C."/>
            <person name="Hollinger A."/>
            <person name="Honan T."/>
            <person name="Huard M.D."/>
            <person name="Hughes L."/>
            <person name="Hurhula B."/>
            <person name="Husby M.E."/>
            <person name="Kamat A."/>
            <person name="Kanga B."/>
            <person name="Kashin S."/>
            <person name="Khazanovich D."/>
            <person name="Kisner P."/>
            <person name="Lance K."/>
            <person name="Lara M."/>
            <person name="Lee W."/>
            <person name="Lennon N."/>
            <person name="Letendre F."/>
            <person name="LeVine R."/>
            <person name="Lipovsky A."/>
            <person name="Liu X."/>
            <person name="Liu J."/>
            <person name="Liu S."/>
            <person name="Lokyitsang T."/>
            <person name="Lokyitsang Y."/>
            <person name="Lubonja R."/>
            <person name="Lui A."/>
            <person name="MacDonald P."/>
            <person name="Magnisalis V."/>
            <person name="Maru K."/>
            <person name="Matthews C."/>
            <person name="McCusker W."/>
            <person name="McDonough S."/>
            <person name="Mehta T."/>
            <person name="Meldrim J."/>
            <person name="Meneus L."/>
            <person name="Mihai O."/>
            <person name="Mihalev A."/>
            <person name="Mihova T."/>
            <person name="Mittelman R."/>
            <person name="Mlenga V."/>
            <person name="Montmayeur A."/>
            <person name="Mulrain L."/>
            <person name="Navidi A."/>
            <person name="Naylor J."/>
            <person name="Negash T."/>
            <person name="Nguyen T."/>
            <person name="Nguyen N."/>
            <person name="Nicol R."/>
            <person name="Norbu C."/>
            <person name="Norbu N."/>
            <person name="Novod N."/>
            <person name="O'Neill B."/>
            <person name="Osman S."/>
            <person name="Markiewicz E."/>
            <person name="Oyono O.L."/>
            <person name="Patti C."/>
            <person name="Phunkhang P."/>
            <person name="Pierre F."/>
            <person name="Priest M."/>
            <person name="Raghuraman S."/>
            <person name="Rege F."/>
            <person name="Reyes R."/>
            <person name="Rise C."/>
            <person name="Rogov P."/>
            <person name="Ross K."/>
            <person name="Ryan E."/>
            <person name="Settipalli S."/>
            <person name="Shea T."/>
            <person name="Sherpa N."/>
            <person name="Shi L."/>
            <person name="Shih D."/>
            <person name="Sparrow T."/>
            <person name="Spaulding J."/>
            <person name="Stalker J."/>
            <person name="Stange-Thomann N."/>
            <person name="Stavropoulos S."/>
            <person name="Stone C."/>
            <person name="Strader C."/>
            <person name="Tesfaye S."/>
            <person name="Thomson T."/>
            <person name="Thoulutsang Y."/>
            <person name="Thoulutsang D."/>
            <person name="Topham K."/>
            <person name="Topping I."/>
            <person name="Tsamla T."/>
            <person name="Vassiliev H."/>
            <person name="Vo A."/>
            <person name="Wangchuk T."/>
            <person name="Wangdi T."/>
            <person name="Weiand M."/>
            <person name="Wilkinson J."/>
            <person name="Wilson A."/>
            <person name="Yadav S."/>
            <person name="Young G."/>
            <person name="Yu Q."/>
            <person name="Zembek L."/>
            <person name="Zhong D."/>
            <person name="Zimmer A."/>
            <person name="Zwirko Z."/>
            <person name="Jaffe D.B."/>
            <person name="Alvarez P."/>
            <person name="Brockman W."/>
            <person name="Butler J."/>
            <person name="Chin C."/>
            <person name="Gnerre S."/>
            <person name="Grabherr M."/>
            <person name="Kleber M."/>
            <person name="Mauceli E."/>
            <person name="MacCallum I."/>
        </authorList>
    </citation>
    <scope>NUCLEOTIDE SEQUENCE [LARGE SCALE GENOMIC DNA]</scope>
    <source>
        <strain evidence="2">MSH-3 / Tucson 14011-0111.49</strain>
    </source>
</reference>
<gene>
    <name evidence="1" type="primary">Dper\GL20763</name>
    <name evidence="1" type="ORF">Dper_GL20763</name>
</gene>
<protein>
    <submittedName>
        <fullName evidence="1">GL20763</fullName>
    </submittedName>
</protein>
<organism evidence="2">
    <name type="scientific">Drosophila persimilis</name>
    <name type="common">Fruit fly</name>
    <dbReference type="NCBI Taxonomy" id="7234"/>
    <lineage>
        <taxon>Eukaryota</taxon>
        <taxon>Metazoa</taxon>
        <taxon>Ecdysozoa</taxon>
        <taxon>Arthropoda</taxon>
        <taxon>Hexapoda</taxon>
        <taxon>Insecta</taxon>
        <taxon>Pterygota</taxon>
        <taxon>Neoptera</taxon>
        <taxon>Endopterygota</taxon>
        <taxon>Diptera</taxon>
        <taxon>Brachycera</taxon>
        <taxon>Muscomorpha</taxon>
        <taxon>Ephydroidea</taxon>
        <taxon>Drosophilidae</taxon>
        <taxon>Drosophila</taxon>
        <taxon>Sophophora</taxon>
    </lineage>
</organism>
<dbReference type="HOGENOM" id="CLU_3016426_0_0_1"/>